<dbReference type="PANTHER" id="PTHR24416">
    <property type="entry name" value="TYROSINE-PROTEIN KINASE RECEPTOR"/>
    <property type="match status" value="1"/>
</dbReference>
<evidence type="ECO:0000256" key="25">
    <source>
        <dbReference type="PROSITE-ProRule" id="PRU10141"/>
    </source>
</evidence>
<evidence type="ECO:0000256" key="27">
    <source>
        <dbReference type="SAM" id="MobiDB-lite"/>
    </source>
</evidence>
<keyword evidence="33" id="KW-1185">Reference proteome</keyword>
<dbReference type="InterPro" id="IPR032675">
    <property type="entry name" value="LRR_dom_sf"/>
</dbReference>
<proteinExistence type="inferred from homology"/>
<evidence type="ECO:0000259" key="30">
    <source>
        <dbReference type="PROSITE" id="PS50011"/>
    </source>
</evidence>
<dbReference type="PANTHER" id="PTHR24416:SF370">
    <property type="entry name" value="HIGH AFFINITY NERVE GROWTH FACTOR RECEPTOR"/>
    <property type="match status" value="1"/>
</dbReference>
<evidence type="ECO:0000256" key="4">
    <source>
        <dbReference type="ARBA" id="ARBA00022553"/>
    </source>
</evidence>
<reference evidence="32 33" key="1">
    <citation type="submission" date="2021-06" db="EMBL/GenBank/DDBJ databases">
        <authorList>
            <person name="Palmer J.M."/>
        </authorList>
    </citation>
    <scope>NUCLEOTIDE SEQUENCE [LARGE SCALE GENOMIC DNA]</scope>
    <source>
        <strain evidence="32 33">MEX-2019</strain>
        <tissue evidence="32">Muscle</tissue>
    </source>
</reference>
<evidence type="ECO:0000256" key="26">
    <source>
        <dbReference type="RuleBase" id="RU000312"/>
    </source>
</evidence>
<dbReference type="PROSITE" id="PS50011">
    <property type="entry name" value="PROTEIN_KINASE_DOM"/>
    <property type="match status" value="1"/>
</dbReference>
<dbReference type="FunFam" id="1.10.510.10:FF:000034">
    <property type="entry name" value="Tyrosine-protein kinase receptor"/>
    <property type="match status" value="1"/>
</dbReference>
<feature type="transmembrane region" description="Helical" evidence="28">
    <location>
        <begin position="416"/>
        <end position="440"/>
    </location>
</feature>
<evidence type="ECO:0000256" key="6">
    <source>
        <dbReference type="ARBA" id="ARBA00022679"/>
    </source>
</evidence>
<dbReference type="InterPro" id="IPR008266">
    <property type="entry name" value="Tyr_kinase_AS"/>
</dbReference>
<dbReference type="Gene3D" id="2.60.40.10">
    <property type="entry name" value="Immunoglobulins"/>
    <property type="match status" value="1"/>
</dbReference>
<dbReference type="PRINTS" id="PR01939">
    <property type="entry name" value="NTKRECEPTOR"/>
</dbReference>
<dbReference type="GO" id="GO:0051897">
    <property type="term" value="P:positive regulation of phosphatidylinositol 3-kinase/protein kinase B signal transduction"/>
    <property type="evidence" value="ECO:0007669"/>
    <property type="project" value="TreeGrafter"/>
</dbReference>
<comment type="caution">
    <text evidence="32">The sequence shown here is derived from an EMBL/GenBank/DDBJ whole genome shotgun (WGS) entry which is preliminary data.</text>
</comment>
<keyword evidence="9" id="KW-0677">Repeat</keyword>
<feature type="chain" id="PRO_5043463028" description="Tyrosine-protein kinase receptor" evidence="29">
    <location>
        <begin position="29"/>
        <end position="920"/>
    </location>
</feature>
<dbReference type="GO" id="GO:0030424">
    <property type="term" value="C:axon"/>
    <property type="evidence" value="ECO:0007669"/>
    <property type="project" value="TreeGrafter"/>
</dbReference>
<protein>
    <recommendedName>
        <fullName evidence="26">Tyrosine-protein kinase receptor</fullName>
        <ecNumber evidence="26">2.7.10.1</ecNumber>
    </recommendedName>
</protein>
<dbReference type="InterPro" id="IPR020777">
    <property type="entry name" value="NTRK"/>
</dbReference>
<feature type="domain" description="Ig-like" evidence="31">
    <location>
        <begin position="192"/>
        <end position="244"/>
    </location>
</feature>
<dbReference type="InterPro" id="IPR011009">
    <property type="entry name" value="Kinase-like_dom_sf"/>
</dbReference>
<keyword evidence="14" id="KW-0524">Neurogenesis</keyword>
<organism evidence="32 33">
    <name type="scientific">Crenichthys baileyi</name>
    <name type="common">White River springfish</name>
    <dbReference type="NCBI Taxonomy" id="28760"/>
    <lineage>
        <taxon>Eukaryota</taxon>
        <taxon>Metazoa</taxon>
        <taxon>Chordata</taxon>
        <taxon>Craniata</taxon>
        <taxon>Vertebrata</taxon>
        <taxon>Euteleostomi</taxon>
        <taxon>Actinopterygii</taxon>
        <taxon>Neopterygii</taxon>
        <taxon>Teleostei</taxon>
        <taxon>Neoteleostei</taxon>
        <taxon>Acanthomorphata</taxon>
        <taxon>Ovalentaria</taxon>
        <taxon>Atherinomorphae</taxon>
        <taxon>Cyprinodontiformes</taxon>
        <taxon>Goodeidae</taxon>
        <taxon>Crenichthys</taxon>
    </lineage>
</organism>
<comment type="subcellular location">
    <subcellularLocation>
        <location evidence="1">Cell membrane</location>
        <topology evidence="1">Single-pass type I membrane protein</topology>
    </subcellularLocation>
    <subcellularLocation>
        <location evidence="2">Endosome membrane</location>
        <topology evidence="2">Single-pass type I membrane protein</topology>
    </subcellularLocation>
</comment>
<dbReference type="PROSITE" id="PS00239">
    <property type="entry name" value="RECEPTOR_TYR_KIN_II"/>
    <property type="match status" value="1"/>
</dbReference>
<dbReference type="InterPro" id="IPR020461">
    <property type="entry name" value="NTRK1"/>
</dbReference>
<dbReference type="InterPro" id="IPR017441">
    <property type="entry name" value="Protein_kinase_ATP_BS"/>
</dbReference>
<evidence type="ECO:0000256" key="20">
    <source>
        <dbReference type="ARBA" id="ARBA00023180"/>
    </source>
</evidence>
<evidence type="ECO:0000256" key="28">
    <source>
        <dbReference type="SAM" id="Phobius"/>
    </source>
</evidence>
<keyword evidence="13 24" id="KW-0067">ATP-binding</keyword>
<dbReference type="InterPro" id="IPR002011">
    <property type="entry name" value="Tyr_kinase_rcpt_2_CS"/>
</dbReference>
<keyword evidence="19 26" id="KW-0675">Receptor</keyword>
<keyword evidence="20" id="KW-0325">Glycoprotein</keyword>
<dbReference type="InterPro" id="IPR031635">
    <property type="entry name" value="NTRK_LRRCT"/>
</dbReference>
<dbReference type="Pfam" id="PF13855">
    <property type="entry name" value="LRR_8"/>
    <property type="match status" value="1"/>
</dbReference>
<keyword evidence="10 24" id="KW-0547">Nucleotide-binding</keyword>
<evidence type="ECO:0000256" key="3">
    <source>
        <dbReference type="ARBA" id="ARBA00022473"/>
    </source>
</evidence>
<evidence type="ECO:0000256" key="17">
    <source>
        <dbReference type="ARBA" id="ARBA00023137"/>
    </source>
</evidence>
<keyword evidence="21" id="KW-0393">Immunoglobulin domain</keyword>
<evidence type="ECO:0000256" key="5">
    <source>
        <dbReference type="ARBA" id="ARBA00022614"/>
    </source>
</evidence>
<dbReference type="PROSITE" id="PS50835">
    <property type="entry name" value="IG_LIKE"/>
    <property type="match status" value="1"/>
</dbReference>
<keyword evidence="7 26" id="KW-0812">Transmembrane</keyword>
<comment type="similarity">
    <text evidence="26">Belongs to the protein kinase superfamily. Tyr protein kinase family. Insulin receptor subfamily.</text>
</comment>
<feature type="binding site" evidence="24">
    <location>
        <begin position="520"/>
        <end position="528"/>
    </location>
    <ligand>
        <name>ATP</name>
        <dbReference type="ChEBI" id="CHEBI:30616"/>
    </ligand>
</feature>
<evidence type="ECO:0000256" key="21">
    <source>
        <dbReference type="ARBA" id="ARBA00023319"/>
    </source>
</evidence>
<dbReference type="InterPro" id="IPR001245">
    <property type="entry name" value="Ser-Thr/Tyr_kinase_cat_dom"/>
</dbReference>
<feature type="region of interest" description="Disordered" evidence="27">
    <location>
        <begin position="216"/>
        <end position="259"/>
    </location>
</feature>
<dbReference type="SMART" id="SM00082">
    <property type="entry name" value="LRRCT"/>
    <property type="match status" value="1"/>
</dbReference>
<keyword evidence="4 26" id="KW-0597">Phosphoprotein</keyword>
<dbReference type="InterPro" id="IPR050122">
    <property type="entry name" value="RTK"/>
</dbReference>
<dbReference type="GO" id="GO:0010976">
    <property type="term" value="P:positive regulation of neuron projection development"/>
    <property type="evidence" value="ECO:0007669"/>
    <property type="project" value="TreeGrafter"/>
</dbReference>
<dbReference type="PRINTS" id="PR00109">
    <property type="entry name" value="TYRKINASE"/>
</dbReference>
<keyword evidence="6" id="KW-0808">Transferase</keyword>
<dbReference type="GO" id="GO:0043235">
    <property type="term" value="C:receptor complex"/>
    <property type="evidence" value="ECO:0007669"/>
    <property type="project" value="TreeGrafter"/>
</dbReference>
<dbReference type="GO" id="GO:0030154">
    <property type="term" value="P:cell differentiation"/>
    <property type="evidence" value="ECO:0007669"/>
    <property type="project" value="UniProtKB-KW"/>
</dbReference>
<evidence type="ECO:0000256" key="24">
    <source>
        <dbReference type="PIRSR" id="PIRSR620777-51"/>
    </source>
</evidence>
<dbReference type="Pfam" id="PF16920">
    <property type="entry name" value="LRRCT_2"/>
    <property type="match status" value="1"/>
</dbReference>
<dbReference type="InterPro" id="IPR001611">
    <property type="entry name" value="Leu-rich_rpt"/>
</dbReference>
<dbReference type="GO" id="GO:0007169">
    <property type="term" value="P:cell surface receptor protein tyrosine kinase signaling pathway"/>
    <property type="evidence" value="ECO:0007669"/>
    <property type="project" value="InterPro"/>
</dbReference>
<dbReference type="GO" id="GO:0005030">
    <property type="term" value="F:neurotrophin receptor activity"/>
    <property type="evidence" value="ECO:0007669"/>
    <property type="project" value="InterPro"/>
</dbReference>
<dbReference type="Pfam" id="PF07714">
    <property type="entry name" value="PK_Tyr_Ser-Thr"/>
    <property type="match status" value="2"/>
</dbReference>
<dbReference type="GO" id="GO:0010008">
    <property type="term" value="C:endosome membrane"/>
    <property type="evidence" value="ECO:0007669"/>
    <property type="project" value="UniProtKB-SubCell"/>
</dbReference>
<dbReference type="EC" id="2.7.10.1" evidence="26"/>
<keyword evidence="11" id="KW-0418">Kinase</keyword>
<keyword evidence="12" id="KW-0221">Differentiation</keyword>
<evidence type="ECO:0000256" key="18">
    <source>
        <dbReference type="ARBA" id="ARBA00023157"/>
    </source>
</evidence>
<keyword evidence="15 28" id="KW-1133">Transmembrane helix</keyword>
<dbReference type="SUPFAM" id="SSF52058">
    <property type="entry name" value="L domain-like"/>
    <property type="match status" value="1"/>
</dbReference>
<dbReference type="PROSITE" id="PS00109">
    <property type="entry name" value="PROTEIN_KINASE_TYR"/>
    <property type="match status" value="1"/>
</dbReference>
<comment type="catalytic activity">
    <reaction evidence="22 26">
        <text>L-tyrosyl-[protein] + ATP = O-phospho-L-tyrosyl-[protein] + ADP + H(+)</text>
        <dbReference type="Rhea" id="RHEA:10596"/>
        <dbReference type="Rhea" id="RHEA-COMP:10136"/>
        <dbReference type="Rhea" id="RHEA-COMP:20101"/>
        <dbReference type="ChEBI" id="CHEBI:15378"/>
        <dbReference type="ChEBI" id="CHEBI:30616"/>
        <dbReference type="ChEBI" id="CHEBI:46858"/>
        <dbReference type="ChEBI" id="CHEBI:61978"/>
        <dbReference type="ChEBI" id="CHEBI:456216"/>
        <dbReference type="EC" id="2.7.10.1"/>
    </reaction>
</comment>
<dbReference type="InterPro" id="IPR007110">
    <property type="entry name" value="Ig-like_dom"/>
</dbReference>
<dbReference type="SMART" id="SM00219">
    <property type="entry name" value="TyrKc"/>
    <property type="match status" value="1"/>
</dbReference>
<evidence type="ECO:0000256" key="22">
    <source>
        <dbReference type="ARBA" id="ARBA00051243"/>
    </source>
</evidence>
<evidence type="ECO:0000256" key="2">
    <source>
        <dbReference type="ARBA" id="ARBA00004530"/>
    </source>
</evidence>
<feature type="domain" description="Protein kinase" evidence="30">
    <location>
        <begin position="514"/>
        <end position="905"/>
    </location>
</feature>
<accession>A0AAV9QTU5</accession>
<dbReference type="PROSITE" id="PS51257">
    <property type="entry name" value="PROKAR_LIPOPROTEIN"/>
    <property type="match status" value="1"/>
</dbReference>
<dbReference type="FunFam" id="3.80.10.10:FF:000163">
    <property type="entry name" value="Tyrosine-protein kinase receptor"/>
    <property type="match status" value="1"/>
</dbReference>
<evidence type="ECO:0000256" key="15">
    <source>
        <dbReference type="ARBA" id="ARBA00022989"/>
    </source>
</evidence>
<keyword evidence="18" id="KW-1015">Disulfide bond</keyword>
<keyword evidence="3" id="KW-0217">Developmental protein</keyword>
<keyword evidence="16 28" id="KW-0472">Membrane</keyword>
<dbReference type="EMBL" id="JAHHUM010002891">
    <property type="protein sequence ID" value="KAK5600303.1"/>
    <property type="molecule type" value="Genomic_DNA"/>
</dbReference>
<dbReference type="SUPFAM" id="SSF56112">
    <property type="entry name" value="Protein kinase-like (PK-like)"/>
    <property type="match status" value="1"/>
</dbReference>
<evidence type="ECO:0000256" key="7">
    <source>
        <dbReference type="ARBA" id="ARBA00022692"/>
    </source>
</evidence>
<dbReference type="InterPro" id="IPR036179">
    <property type="entry name" value="Ig-like_dom_sf"/>
</dbReference>
<dbReference type="Gene3D" id="3.80.10.10">
    <property type="entry name" value="Ribonuclease Inhibitor"/>
    <property type="match status" value="1"/>
</dbReference>
<evidence type="ECO:0000256" key="10">
    <source>
        <dbReference type="ARBA" id="ARBA00022741"/>
    </source>
</evidence>
<dbReference type="FunFam" id="3.30.200.20:FF:000033">
    <property type="entry name" value="Tyrosine-protein kinase receptor"/>
    <property type="match status" value="1"/>
</dbReference>
<dbReference type="Proteomes" id="UP001311232">
    <property type="component" value="Unassembled WGS sequence"/>
</dbReference>
<keyword evidence="8 29" id="KW-0732">Signal</keyword>
<evidence type="ECO:0000256" key="1">
    <source>
        <dbReference type="ARBA" id="ARBA00004251"/>
    </source>
</evidence>
<sequence length="920" mass="103092">MDVAPRALVLLLPLALTLLSLSPAPTLGGCPSACRCSFAMLQCLEPNGISSIPPLALQESENVTEIYIENQAGLENMTEIDLASYRELKNLTITSCKLRLISANAFQNNLKLQYVNLASNSLEHISWRVFHFLPLLNLILRENPLICSCDLFWLQQWQNDDRGDVYSQMLFCLSDDEEIPLSSLVISNCSLPRVTIVSSQLKTQEGGNLTFECHVTGSPTPNPKKRVPPRGKPGPNLGWGKRGKTPKTGGPPNEGRVSQRGNIKVIELPGSFCGWELDDDQDSLFMAVPAKIIFLKDAVPQHNWCFPFAVDGNPEAKITWLYNDVLFKESMYAYVQLIPDSSDGSVKHGCLFLNKPTHINNGNYTLIVENKLGTDKATAIGMFMDNPFDPLDPEGIIPGPTNKPDMDVTENPESQVFVVSVAVGLAVFACTFLLIMVLLINKCGQQPKFGIHRSSVLGTEDDLAVSLRFMNFGTSPPSSDEDSGLSSFVENPQYFCGIIKDKDMCVQHIKRKDIVLKWELGEGAFGKVYLAECANLSPDSDKMLVAIKTLKDANESTRQDFQREAELLTVLQHQHIVRFYGVCTDGEPLAMVFEYMRHGDLNRFLRAHGPDARILEDIKMPPLGQLTLPQMLHIAAQIASGMVYLASLHFVHRDLATRNCLVGEGLVVKIGDFGMSRDIYSTDYYRVGGRTMLPIRWMPPESIMYRKFTTESDIWSFGVVLWEIFTYGKQPWYQLSNSEAKVNSSKKTLMEILTLILSGWEEKSWLQARTVMNIMPVEDICTVLLYSMDGCISSVEFPSPPGFLGDKIFGLVVVQARDHKARVARVFGVSDPLAQIICYKLQVPRMRLLNLFLQGLSHLAIECITQGRELERPRTCPKEVYLLMQGCWQREPQQRMVIKDIHSRLLELVKNPPIYLDILG</sequence>
<evidence type="ECO:0000313" key="33">
    <source>
        <dbReference type="Proteomes" id="UP001311232"/>
    </source>
</evidence>
<dbReference type="GO" id="GO:0043121">
    <property type="term" value="F:neurotrophin binding"/>
    <property type="evidence" value="ECO:0007669"/>
    <property type="project" value="TreeGrafter"/>
</dbReference>
<feature type="active site" description="Proton acceptor" evidence="23">
    <location>
        <position position="654"/>
    </location>
</feature>
<evidence type="ECO:0000256" key="8">
    <source>
        <dbReference type="ARBA" id="ARBA00022729"/>
    </source>
</evidence>
<name>A0AAV9QTU5_9TELE</name>
<dbReference type="Gene3D" id="3.30.200.20">
    <property type="entry name" value="Phosphorylase Kinase, domain 1"/>
    <property type="match status" value="1"/>
</dbReference>
<dbReference type="InterPro" id="IPR000483">
    <property type="entry name" value="Cys-rich_flank_reg_C"/>
</dbReference>
<evidence type="ECO:0000259" key="31">
    <source>
        <dbReference type="PROSITE" id="PS50835"/>
    </source>
</evidence>
<evidence type="ECO:0000256" key="16">
    <source>
        <dbReference type="ARBA" id="ARBA00023136"/>
    </source>
</evidence>
<evidence type="ECO:0000256" key="29">
    <source>
        <dbReference type="SAM" id="SignalP"/>
    </source>
</evidence>
<evidence type="ECO:0000256" key="12">
    <source>
        <dbReference type="ARBA" id="ARBA00022782"/>
    </source>
</evidence>
<feature type="signal peptide" evidence="29">
    <location>
        <begin position="1"/>
        <end position="28"/>
    </location>
</feature>
<dbReference type="GO" id="GO:0004714">
    <property type="term" value="F:transmembrane receptor protein tyrosine kinase activity"/>
    <property type="evidence" value="ECO:0007669"/>
    <property type="project" value="UniProtKB-EC"/>
</dbReference>
<gene>
    <name evidence="32" type="ORF">CRENBAI_001389</name>
</gene>
<dbReference type="SUPFAM" id="SSF48726">
    <property type="entry name" value="Immunoglobulin"/>
    <property type="match status" value="1"/>
</dbReference>
<evidence type="ECO:0000256" key="23">
    <source>
        <dbReference type="PIRSR" id="PIRSR620777-50"/>
    </source>
</evidence>
<dbReference type="GO" id="GO:0038180">
    <property type="term" value="P:nerve growth factor signaling pathway"/>
    <property type="evidence" value="ECO:0007669"/>
    <property type="project" value="TreeGrafter"/>
</dbReference>
<dbReference type="GO" id="GO:0005524">
    <property type="term" value="F:ATP binding"/>
    <property type="evidence" value="ECO:0007669"/>
    <property type="project" value="UniProtKB-UniRule"/>
</dbReference>
<dbReference type="PRINTS" id="PR01940">
    <property type="entry name" value="NTKRECEPTOR1"/>
</dbReference>
<keyword evidence="17" id="KW-0829">Tyrosine-protein kinase</keyword>
<evidence type="ECO:0000256" key="19">
    <source>
        <dbReference type="ARBA" id="ARBA00023170"/>
    </source>
</evidence>
<evidence type="ECO:0000256" key="11">
    <source>
        <dbReference type="ARBA" id="ARBA00022777"/>
    </source>
</evidence>
<dbReference type="Gene3D" id="1.10.510.10">
    <property type="entry name" value="Transferase(Phosphotransferase) domain 1"/>
    <property type="match status" value="2"/>
</dbReference>
<dbReference type="GO" id="GO:0007399">
    <property type="term" value="P:nervous system development"/>
    <property type="evidence" value="ECO:0007669"/>
    <property type="project" value="UniProtKB-KW"/>
</dbReference>
<dbReference type="InterPro" id="IPR020635">
    <property type="entry name" value="Tyr_kinase_cat_dom"/>
</dbReference>
<dbReference type="PROSITE" id="PS00107">
    <property type="entry name" value="PROTEIN_KINASE_ATP"/>
    <property type="match status" value="1"/>
</dbReference>
<evidence type="ECO:0000256" key="13">
    <source>
        <dbReference type="ARBA" id="ARBA00022840"/>
    </source>
</evidence>
<feature type="binding site" evidence="24 25">
    <location>
        <position position="548"/>
    </location>
    <ligand>
        <name>ATP</name>
        <dbReference type="ChEBI" id="CHEBI:30616"/>
    </ligand>
</feature>
<evidence type="ECO:0000256" key="14">
    <source>
        <dbReference type="ARBA" id="ARBA00022902"/>
    </source>
</evidence>
<keyword evidence="5" id="KW-0433">Leucine-rich repeat</keyword>
<dbReference type="InterPro" id="IPR013783">
    <property type="entry name" value="Ig-like_fold"/>
</dbReference>
<evidence type="ECO:0000313" key="32">
    <source>
        <dbReference type="EMBL" id="KAK5600303.1"/>
    </source>
</evidence>
<dbReference type="AlphaFoldDB" id="A0AAV9QTU5"/>
<dbReference type="InterPro" id="IPR000719">
    <property type="entry name" value="Prot_kinase_dom"/>
</dbReference>
<dbReference type="GO" id="GO:0005886">
    <property type="term" value="C:plasma membrane"/>
    <property type="evidence" value="ECO:0007669"/>
    <property type="project" value="UniProtKB-SubCell"/>
</dbReference>
<evidence type="ECO:0000256" key="9">
    <source>
        <dbReference type="ARBA" id="ARBA00022737"/>
    </source>
</evidence>